<dbReference type="Proteomes" id="UP000611762">
    <property type="component" value="Unassembled WGS sequence"/>
</dbReference>
<gene>
    <name evidence="2" type="ORF">H8698_11575</name>
</gene>
<organism evidence="2 3">
    <name type="scientific">Congzhengia minquanensis</name>
    <dbReference type="NCBI Taxonomy" id="2763657"/>
    <lineage>
        <taxon>Bacteria</taxon>
        <taxon>Bacillati</taxon>
        <taxon>Bacillota</taxon>
        <taxon>Clostridia</taxon>
        <taxon>Eubacteriales</taxon>
        <taxon>Oscillospiraceae</taxon>
        <taxon>Congzhengia</taxon>
    </lineage>
</organism>
<evidence type="ECO:0000313" key="3">
    <source>
        <dbReference type="Proteomes" id="UP000611762"/>
    </source>
</evidence>
<keyword evidence="3" id="KW-1185">Reference proteome</keyword>
<sequence>MSCCCKPEKTQSPISGISCDVTNCEYHGEGSECKASEIKVCSCDPVQQCSVQCATFVPKGGR</sequence>
<name>A0A926DPC0_9FIRM</name>
<accession>A0A926DPC0</accession>
<dbReference type="AlphaFoldDB" id="A0A926DPC0"/>
<dbReference type="InterPro" id="IPR011437">
    <property type="entry name" value="DUF1540"/>
</dbReference>
<evidence type="ECO:0000259" key="1">
    <source>
        <dbReference type="Pfam" id="PF07561"/>
    </source>
</evidence>
<proteinExistence type="predicted"/>
<dbReference type="EMBL" id="JACRSU010000004">
    <property type="protein sequence ID" value="MBC8541618.1"/>
    <property type="molecule type" value="Genomic_DNA"/>
</dbReference>
<dbReference type="Pfam" id="PF07561">
    <property type="entry name" value="DUF1540"/>
    <property type="match status" value="1"/>
</dbReference>
<comment type="caution">
    <text evidence="2">The sequence shown here is derived from an EMBL/GenBank/DDBJ whole genome shotgun (WGS) entry which is preliminary data.</text>
</comment>
<feature type="domain" description="DUF1540" evidence="1">
    <location>
        <begin position="17"/>
        <end position="56"/>
    </location>
</feature>
<dbReference type="RefSeq" id="WP_249313639.1">
    <property type="nucleotide sequence ID" value="NZ_JACRSU010000004.1"/>
</dbReference>
<protein>
    <submittedName>
        <fullName evidence="2">DUF1540 domain-containing protein</fullName>
    </submittedName>
</protein>
<reference evidence="2" key="1">
    <citation type="submission" date="2020-08" db="EMBL/GenBank/DDBJ databases">
        <title>Genome public.</title>
        <authorList>
            <person name="Liu C."/>
            <person name="Sun Q."/>
        </authorList>
    </citation>
    <scope>NUCLEOTIDE SEQUENCE</scope>
    <source>
        <strain evidence="2">H8</strain>
    </source>
</reference>
<evidence type="ECO:0000313" key="2">
    <source>
        <dbReference type="EMBL" id="MBC8541618.1"/>
    </source>
</evidence>